<dbReference type="RefSeq" id="WP_226187187.1">
    <property type="nucleotide sequence ID" value="NZ_JAJADQ010000007.1"/>
</dbReference>
<evidence type="ECO:0000256" key="1">
    <source>
        <dbReference type="SAM" id="Phobius"/>
    </source>
</evidence>
<feature type="transmembrane region" description="Helical" evidence="1">
    <location>
        <begin position="34"/>
        <end position="55"/>
    </location>
</feature>
<accession>A0ABS8AFQ5</accession>
<feature type="transmembrane region" description="Helical" evidence="1">
    <location>
        <begin position="67"/>
        <end position="84"/>
    </location>
</feature>
<keyword evidence="1" id="KW-0812">Transmembrane</keyword>
<feature type="transmembrane region" description="Helical" evidence="1">
    <location>
        <begin position="142"/>
        <end position="159"/>
    </location>
</feature>
<proteinExistence type="predicted"/>
<organism evidence="2 3">
    <name type="scientific">Hymenobacter nitidus</name>
    <dbReference type="NCBI Taxonomy" id="2880929"/>
    <lineage>
        <taxon>Bacteria</taxon>
        <taxon>Pseudomonadati</taxon>
        <taxon>Bacteroidota</taxon>
        <taxon>Cytophagia</taxon>
        <taxon>Cytophagales</taxon>
        <taxon>Hymenobacteraceae</taxon>
        <taxon>Hymenobacter</taxon>
    </lineage>
</organism>
<evidence type="ECO:0000313" key="3">
    <source>
        <dbReference type="Proteomes" id="UP001165297"/>
    </source>
</evidence>
<keyword evidence="1" id="KW-1133">Transmembrane helix</keyword>
<feature type="transmembrane region" description="Helical" evidence="1">
    <location>
        <begin position="104"/>
        <end position="122"/>
    </location>
</feature>
<dbReference type="EMBL" id="JAJADQ010000007">
    <property type="protein sequence ID" value="MCB2378929.1"/>
    <property type="molecule type" value="Genomic_DNA"/>
</dbReference>
<sequence>MNDVILRAKHWQVFLLLLAPHVASWYTTSPFTDRILDLVSVFVLMAWVVLQVNALNQLRANLEGYSVTWFLINVFVVLTAWSYSSISEDPDFYISGTKWQVSGMGSLAFLYIVFAYLHVHWFPGSMLKATETGERTDASQGLKAFLLYFFWPIGVWLIQPRLNKLWEEQQWSQRAIQNLGTDIPLGMTAETE</sequence>
<keyword evidence="1" id="KW-0472">Membrane</keyword>
<name>A0ABS8AFQ5_9BACT</name>
<dbReference type="Proteomes" id="UP001165297">
    <property type="component" value="Unassembled WGS sequence"/>
</dbReference>
<protein>
    <submittedName>
        <fullName evidence="2">Uncharacterized protein</fullName>
    </submittedName>
</protein>
<reference evidence="2" key="1">
    <citation type="submission" date="2021-10" db="EMBL/GenBank/DDBJ databases">
        <authorList>
            <person name="Dean J.D."/>
            <person name="Kim M.K."/>
            <person name="Newey C.N."/>
            <person name="Stoker T.S."/>
            <person name="Thompson D.W."/>
            <person name="Grose J.H."/>
        </authorList>
    </citation>
    <scope>NUCLEOTIDE SEQUENCE</scope>
    <source>
        <strain evidence="2">BT635</strain>
    </source>
</reference>
<comment type="caution">
    <text evidence="2">The sequence shown here is derived from an EMBL/GenBank/DDBJ whole genome shotgun (WGS) entry which is preliminary data.</text>
</comment>
<evidence type="ECO:0000313" key="2">
    <source>
        <dbReference type="EMBL" id="MCB2378929.1"/>
    </source>
</evidence>
<gene>
    <name evidence="2" type="ORF">LGH70_15115</name>
</gene>
<keyword evidence="3" id="KW-1185">Reference proteome</keyword>